<keyword evidence="2" id="KW-1185">Reference proteome</keyword>
<accession>A0A803PVH3</accession>
<dbReference type="AlphaFoldDB" id="A0A803PVH3"/>
<proteinExistence type="predicted"/>
<protein>
    <recommendedName>
        <fullName evidence="3">Reverse transcriptase</fullName>
    </recommendedName>
</protein>
<sequence length="170" mass="19614">MHTWSEKVFSAGGREVLLKAVVQAIPTYIMSCFQLPVYICDQLESMMANFCPSLTWQGIIWGRELLLKGFRWKIGEGRSVRAAIDPWIPSHESFFPFRYSGPPIGVVANLISEDHQWNVPLLHQWFSPLDVDQISTLSLSFFQYNDTLFWHHHFSGGYNPIGIRFSYINS</sequence>
<dbReference type="Gramene" id="evm.model.06.1670">
    <property type="protein sequence ID" value="cds.evm.model.06.1670"/>
    <property type="gene ID" value="evm.TU.06.1670"/>
</dbReference>
<organism evidence="1 2">
    <name type="scientific">Cannabis sativa</name>
    <name type="common">Hemp</name>
    <name type="synonym">Marijuana</name>
    <dbReference type="NCBI Taxonomy" id="3483"/>
    <lineage>
        <taxon>Eukaryota</taxon>
        <taxon>Viridiplantae</taxon>
        <taxon>Streptophyta</taxon>
        <taxon>Embryophyta</taxon>
        <taxon>Tracheophyta</taxon>
        <taxon>Spermatophyta</taxon>
        <taxon>Magnoliopsida</taxon>
        <taxon>eudicotyledons</taxon>
        <taxon>Gunneridae</taxon>
        <taxon>Pentapetalae</taxon>
        <taxon>rosids</taxon>
        <taxon>fabids</taxon>
        <taxon>Rosales</taxon>
        <taxon>Cannabaceae</taxon>
        <taxon>Cannabis</taxon>
    </lineage>
</organism>
<dbReference type="PANTHER" id="PTHR33116:SF86">
    <property type="entry name" value="REVERSE TRANSCRIPTASE DOMAIN-CONTAINING PROTEIN"/>
    <property type="match status" value="1"/>
</dbReference>
<dbReference type="Proteomes" id="UP000596661">
    <property type="component" value="Chromosome 6"/>
</dbReference>
<name>A0A803PVH3_CANSA</name>
<dbReference type="PANTHER" id="PTHR33116">
    <property type="entry name" value="REVERSE TRANSCRIPTASE ZINC-BINDING DOMAIN-CONTAINING PROTEIN-RELATED-RELATED"/>
    <property type="match status" value="1"/>
</dbReference>
<reference evidence="1" key="1">
    <citation type="submission" date="2018-11" db="EMBL/GenBank/DDBJ databases">
        <authorList>
            <person name="Grassa J C."/>
        </authorList>
    </citation>
    <scope>NUCLEOTIDE SEQUENCE [LARGE SCALE GENOMIC DNA]</scope>
</reference>
<dbReference type="EMBL" id="UZAU01000616">
    <property type="status" value="NOT_ANNOTATED_CDS"/>
    <property type="molecule type" value="Genomic_DNA"/>
</dbReference>
<evidence type="ECO:0008006" key="3">
    <source>
        <dbReference type="Google" id="ProtNLM"/>
    </source>
</evidence>
<dbReference type="EnsemblPlants" id="evm.model.06.1670">
    <property type="protein sequence ID" value="cds.evm.model.06.1670"/>
    <property type="gene ID" value="evm.TU.06.1670"/>
</dbReference>
<reference evidence="1" key="2">
    <citation type="submission" date="2021-03" db="UniProtKB">
        <authorList>
            <consortium name="EnsemblPlants"/>
        </authorList>
    </citation>
    <scope>IDENTIFICATION</scope>
</reference>
<evidence type="ECO:0000313" key="2">
    <source>
        <dbReference type="Proteomes" id="UP000596661"/>
    </source>
</evidence>
<evidence type="ECO:0000313" key="1">
    <source>
        <dbReference type="EnsemblPlants" id="cds.evm.model.06.1670"/>
    </source>
</evidence>
<dbReference type="OMA" id="PWIPSHE"/>